<reference evidence="1" key="1">
    <citation type="submission" date="2022-10" db="EMBL/GenBank/DDBJ databases">
        <title>Puccinia triticina Genome sequencing and assembly.</title>
        <authorList>
            <person name="Li C."/>
        </authorList>
    </citation>
    <scope>NUCLEOTIDE SEQUENCE</scope>
    <source>
        <strain evidence="1">Pt15</strain>
    </source>
</reference>
<evidence type="ECO:0000313" key="1">
    <source>
        <dbReference type="EMBL" id="WAQ86686.1"/>
    </source>
</evidence>
<dbReference type="EMBL" id="CP110427">
    <property type="protein sequence ID" value="WAQ86686.1"/>
    <property type="molecule type" value="Genomic_DNA"/>
</dbReference>
<evidence type="ECO:0000313" key="2">
    <source>
        <dbReference type="Proteomes" id="UP001164743"/>
    </source>
</evidence>
<gene>
    <name evidence="1" type="ORF">PtA15_7A414</name>
</gene>
<accession>A0ABY7CN87</accession>
<dbReference type="GeneID" id="77811913"/>
<organism evidence="1 2">
    <name type="scientific">Puccinia triticina</name>
    <dbReference type="NCBI Taxonomy" id="208348"/>
    <lineage>
        <taxon>Eukaryota</taxon>
        <taxon>Fungi</taxon>
        <taxon>Dikarya</taxon>
        <taxon>Basidiomycota</taxon>
        <taxon>Pucciniomycotina</taxon>
        <taxon>Pucciniomycetes</taxon>
        <taxon>Pucciniales</taxon>
        <taxon>Pucciniaceae</taxon>
        <taxon>Puccinia</taxon>
    </lineage>
</organism>
<name>A0ABY7CN87_9BASI</name>
<sequence>MKAILCVCSLQALRCMGSFGGPSFPLYNDATSLIKKKSPANRVEAFWSQVNGRLQDDPAPAQPVERAPIWEEDINSYLNTVRQFRKPRTGCVDDYLEEKGSKKEAQMQIKFMLEDFYFMTKDLDSFIKENENEPAKQFLIPFAQEMKSVHKLLLQPSIENVLGKWAYYYDLPQPKIFEEGIYAPEEYIQEIFSKKVLNFMIFVS</sequence>
<proteinExistence type="predicted"/>
<dbReference type="RefSeq" id="XP_053022241.1">
    <property type="nucleotide sequence ID" value="XM_053171018.1"/>
</dbReference>
<dbReference type="Proteomes" id="UP001164743">
    <property type="component" value="Chromosome 7A"/>
</dbReference>
<keyword evidence="2" id="KW-1185">Reference proteome</keyword>
<protein>
    <submittedName>
        <fullName evidence="1">Uncharacterized protein</fullName>
    </submittedName>
</protein>